<name>A0A0C3I5D6_9VIBR</name>
<feature type="non-terminal residue" evidence="1">
    <location>
        <position position="151"/>
    </location>
</feature>
<dbReference type="Proteomes" id="UP000031977">
    <property type="component" value="Unassembled WGS sequence"/>
</dbReference>
<proteinExistence type="predicted"/>
<evidence type="ECO:0000313" key="2">
    <source>
        <dbReference type="Proteomes" id="UP000031977"/>
    </source>
</evidence>
<organism evidence="1 2">
    <name type="scientific">Vibrio mytili</name>
    <dbReference type="NCBI Taxonomy" id="50718"/>
    <lineage>
        <taxon>Bacteria</taxon>
        <taxon>Pseudomonadati</taxon>
        <taxon>Pseudomonadota</taxon>
        <taxon>Gammaproteobacteria</taxon>
        <taxon>Vibrionales</taxon>
        <taxon>Vibrionaceae</taxon>
        <taxon>Vibrio</taxon>
    </lineage>
</organism>
<evidence type="ECO:0000313" key="1">
    <source>
        <dbReference type="EMBL" id="KIN10250.1"/>
    </source>
</evidence>
<dbReference type="EMBL" id="JXOK01000054">
    <property type="protein sequence ID" value="KIN10250.1"/>
    <property type="molecule type" value="Genomic_DNA"/>
</dbReference>
<accession>A0A0C3I5D6</accession>
<comment type="caution">
    <text evidence="1">The sequence shown here is derived from an EMBL/GenBank/DDBJ whole genome shotgun (WGS) entry which is preliminary data.</text>
</comment>
<evidence type="ECO:0008006" key="3">
    <source>
        <dbReference type="Google" id="ProtNLM"/>
    </source>
</evidence>
<reference evidence="1 2" key="1">
    <citation type="submission" date="2015-01" db="EMBL/GenBank/DDBJ databases">
        <title>Draft genome of Vibrio mytili type strain CAIM 528.</title>
        <authorList>
            <person name="Gonzalez-Castillo A."/>
            <person name="Gomez-Gil B."/>
            <person name="Enciso-Ibarra J."/>
        </authorList>
    </citation>
    <scope>NUCLEOTIDE SEQUENCE [LARGE SCALE GENOMIC DNA]</scope>
    <source>
        <strain evidence="1 2">CAIM 528</strain>
    </source>
</reference>
<dbReference type="NCBIfam" id="TIGR03660">
    <property type="entry name" value="T1SS_rpt_143"/>
    <property type="match status" value="2"/>
</dbReference>
<keyword evidence="2" id="KW-1185">Reference proteome</keyword>
<feature type="non-terminal residue" evidence="1">
    <location>
        <position position="1"/>
    </location>
</feature>
<dbReference type="RefSeq" id="WP_041156162.1">
    <property type="nucleotide sequence ID" value="NZ_JXOK01000054.1"/>
</dbReference>
<sequence length="151" mass="15856">QNGEDQLTLNFPIIATDFDGDTSTETIPVTITDDIPTITAVESITVDEDDLANMGSDGSNSVSIDGHFTTTEGSDRVVSYQLDTNASPVANLTSQGVAVNLIETANTDGSFTYTATADNGTTVEPVFTLIVNTDGTYNFTLEGPIDHAQNG</sequence>
<gene>
    <name evidence="1" type="ORF">SU60_14600</name>
</gene>
<dbReference type="AlphaFoldDB" id="A0A0C3I5D6"/>
<protein>
    <recommendedName>
        <fullName evidence="3">RTX toxin</fullName>
    </recommendedName>
</protein>
<dbReference type="STRING" id="50718.SU60_14600"/>
<dbReference type="InterPro" id="IPR019959">
    <property type="entry name" value="T1SS-143_rpt-cont_dom"/>
</dbReference>